<gene>
    <name evidence="1" type="ORF">M8818_004219</name>
</gene>
<comment type="caution">
    <text evidence="1">The sequence shown here is derived from an EMBL/GenBank/DDBJ whole genome shotgun (WGS) entry which is preliminary data.</text>
</comment>
<evidence type="ECO:0000313" key="1">
    <source>
        <dbReference type="EMBL" id="KAK8207966.1"/>
    </source>
</evidence>
<evidence type="ECO:0000313" key="2">
    <source>
        <dbReference type="Proteomes" id="UP001320706"/>
    </source>
</evidence>
<dbReference type="EMBL" id="JAMKPW020000020">
    <property type="protein sequence ID" value="KAK8207966.1"/>
    <property type="molecule type" value="Genomic_DNA"/>
</dbReference>
<protein>
    <submittedName>
        <fullName evidence="1">Uncharacterized protein</fullName>
    </submittedName>
</protein>
<keyword evidence="2" id="KW-1185">Reference proteome</keyword>
<dbReference type="Proteomes" id="UP001320706">
    <property type="component" value="Unassembled WGS sequence"/>
</dbReference>
<reference evidence="1" key="1">
    <citation type="submission" date="2024-02" db="EMBL/GenBank/DDBJ databases">
        <title>Metagenome Assembled Genome of Zalaria obscura JY119.</title>
        <authorList>
            <person name="Vighnesh L."/>
            <person name="Jagadeeshwari U."/>
            <person name="Venkata Ramana C."/>
            <person name="Sasikala C."/>
        </authorList>
    </citation>
    <scope>NUCLEOTIDE SEQUENCE</scope>
    <source>
        <strain evidence="1">JY119</strain>
    </source>
</reference>
<proteinExistence type="predicted"/>
<sequence>MSVVSGGDGGLESHMEDDLQTPLNELFASPEELIKELCEIQYITTERSASIQWAQRLRFLEVPAADDHSQTWHRSRAKRRKLTKQRTLRLSKPSADRSPETYLAVSYRWLQHDVHSSKEPYLRRRPSHS</sequence>
<accession>A0ACC3SDK3</accession>
<organism evidence="1 2">
    <name type="scientific">Zalaria obscura</name>
    <dbReference type="NCBI Taxonomy" id="2024903"/>
    <lineage>
        <taxon>Eukaryota</taxon>
        <taxon>Fungi</taxon>
        <taxon>Dikarya</taxon>
        <taxon>Ascomycota</taxon>
        <taxon>Pezizomycotina</taxon>
        <taxon>Dothideomycetes</taxon>
        <taxon>Dothideomycetidae</taxon>
        <taxon>Dothideales</taxon>
        <taxon>Zalariaceae</taxon>
        <taxon>Zalaria</taxon>
    </lineage>
</organism>
<name>A0ACC3SDK3_9PEZI</name>